<keyword evidence="1" id="KW-0732">Signal</keyword>
<dbReference type="EMBL" id="BMAV01012603">
    <property type="protein sequence ID" value="GFY59438.1"/>
    <property type="molecule type" value="Genomic_DNA"/>
</dbReference>
<protein>
    <submittedName>
        <fullName evidence="2">Uncharacterized protein</fullName>
    </submittedName>
</protein>
<name>A0A8X6XSJ6_9ARAC</name>
<reference evidence="2" key="1">
    <citation type="submission" date="2020-08" db="EMBL/GenBank/DDBJ databases">
        <title>Multicomponent nature underlies the extraordinary mechanical properties of spider dragline silk.</title>
        <authorList>
            <person name="Kono N."/>
            <person name="Nakamura H."/>
            <person name="Mori M."/>
            <person name="Yoshida Y."/>
            <person name="Ohtoshi R."/>
            <person name="Malay A.D."/>
            <person name="Moran D.A.P."/>
            <person name="Tomita M."/>
            <person name="Numata K."/>
            <person name="Arakawa K."/>
        </authorList>
    </citation>
    <scope>NUCLEOTIDE SEQUENCE</scope>
</reference>
<evidence type="ECO:0000256" key="1">
    <source>
        <dbReference type="SAM" id="SignalP"/>
    </source>
</evidence>
<organism evidence="2 3">
    <name type="scientific">Trichonephila inaurata madagascariensis</name>
    <dbReference type="NCBI Taxonomy" id="2747483"/>
    <lineage>
        <taxon>Eukaryota</taxon>
        <taxon>Metazoa</taxon>
        <taxon>Ecdysozoa</taxon>
        <taxon>Arthropoda</taxon>
        <taxon>Chelicerata</taxon>
        <taxon>Arachnida</taxon>
        <taxon>Araneae</taxon>
        <taxon>Araneomorphae</taxon>
        <taxon>Entelegynae</taxon>
        <taxon>Araneoidea</taxon>
        <taxon>Nephilidae</taxon>
        <taxon>Trichonephila</taxon>
        <taxon>Trichonephila inaurata</taxon>
    </lineage>
</organism>
<feature type="signal peptide" evidence="1">
    <location>
        <begin position="1"/>
        <end position="19"/>
    </location>
</feature>
<gene>
    <name evidence="2" type="ORF">TNIN_398361</name>
</gene>
<dbReference type="AlphaFoldDB" id="A0A8X6XSJ6"/>
<feature type="chain" id="PRO_5036479041" evidence="1">
    <location>
        <begin position="20"/>
        <end position="92"/>
    </location>
</feature>
<evidence type="ECO:0000313" key="3">
    <source>
        <dbReference type="Proteomes" id="UP000886998"/>
    </source>
</evidence>
<accession>A0A8X6XSJ6</accession>
<comment type="caution">
    <text evidence="2">The sequence shown here is derived from an EMBL/GenBank/DDBJ whole genome shotgun (WGS) entry which is preliminary data.</text>
</comment>
<keyword evidence="3" id="KW-1185">Reference proteome</keyword>
<proteinExistence type="predicted"/>
<evidence type="ECO:0000313" key="2">
    <source>
        <dbReference type="EMBL" id="GFY59438.1"/>
    </source>
</evidence>
<dbReference type="Proteomes" id="UP000886998">
    <property type="component" value="Unassembled WGS sequence"/>
</dbReference>
<sequence length="92" mass="10483">MKSMLVCLLALALLTTCYGFAITIKCYKNPDGTNHCDKKLTTTVTLPPYLPITWSRKPPTLDLHLIQPQCITRRVHQVQREDYHGSKSNIDL</sequence>